<proteinExistence type="predicted"/>
<dbReference type="Proteomes" id="UP000436822">
    <property type="component" value="Unassembled WGS sequence"/>
</dbReference>
<dbReference type="AlphaFoldDB" id="A0A6N6JK30"/>
<keyword evidence="3" id="KW-1185">Reference proteome</keyword>
<keyword evidence="1" id="KW-0472">Membrane</keyword>
<keyword evidence="1" id="KW-0812">Transmembrane</keyword>
<evidence type="ECO:0000313" key="2">
    <source>
        <dbReference type="EMBL" id="GFE66484.1"/>
    </source>
</evidence>
<gene>
    <name evidence="2" type="ORF">KIN_35580</name>
</gene>
<keyword evidence="1" id="KW-1133">Transmembrane helix</keyword>
<evidence type="ECO:0008006" key="4">
    <source>
        <dbReference type="Google" id="ProtNLM"/>
    </source>
</evidence>
<feature type="transmembrane region" description="Helical" evidence="1">
    <location>
        <begin position="12"/>
        <end position="36"/>
    </location>
</feature>
<dbReference type="EMBL" id="BLJE01000004">
    <property type="protein sequence ID" value="GFE66484.1"/>
    <property type="molecule type" value="Genomic_DNA"/>
</dbReference>
<sequence>MSAKAINRPTQASRTGGIAGLLFSMICLAMALLVWLPGQATDPAPTAASDVNAPETADASLTRVADSAAPLTARPLFHITRRPPAEAQPVAAPKIVLSLAGIVNDDDVDIAVLRLSNGPRLYRRREGERLGKWTVQSISEGTVIVVTDEGETQKMNLGAADR</sequence>
<name>A0A6N6JK30_9RHOB</name>
<evidence type="ECO:0000256" key="1">
    <source>
        <dbReference type="SAM" id="Phobius"/>
    </source>
</evidence>
<accession>A0A6N6JK30</accession>
<reference evidence="2 3" key="1">
    <citation type="submission" date="2019-12" db="EMBL/GenBank/DDBJ databases">
        <title>Litoreibacter badius sp. nov., a novel bacteriochlorophyll a-containing bacterium in the genus Litoreibacter.</title>
        <authorList>
            <person name="Kanamuro M."/>
            <person name="Takabe Y."/>
            <person name="Mori K."/>
            <person name="Takaichi S."/>
            <person name="Hanada S."/>
        </authorList>
    </citation>
    <scope>NUCLEOTIDE SEQUENCE [LARGE SCALE GENOMIC DNA]</scope>
    <source>
        <strain evidence="2 3">K6</strain>
    </source>
</reference>
<evidence type="ECO:0000313" key="3">
    <source>
        <dbReference type="Proteomes" id="UP000436822"/>
    </source>
</evidence>
<protein>
    <recommendedName>
        <fullName evidence="4">Type II secretion system protein GspC N-terminal domain-containing protein</fullName>
    </recommendedName>
</protein>
<dbReference type="RefSeq" id="WP_159809530.1">
    <property type="nucleotide sequence ID" value="NZ_BLJE01000004.1"/>
</dbReference>
<comment type="caution">
    <text evidence="2">The sequence shown here is derived from an EMBL/GenBank/DDBJ whole genome shotgun (WGS) entry which is preliminary data.</text>
</comment>
<organism evidence="2 3">
    <name type="scientific">Litoreibacter roseus</name>
    <dbReference type="NCBI Taxonomy" id="2601869"/>
    <lineage>
        <taxon>Bacteria</taxon>
        <taxon>Pseudomonadati</taxon>
        <taxon>Pseudomonadota</taxon>
        <taxon>Alphaproteobacteria</taxon>
        <taxon>Rhodobacterales</taxon>
        <taxon>Roseobacteraceae</taxon>
        <taxon>Litoreibacter</taxon>
    </lineage>
</organism>